<dbReference type="STRING" id="4097.A0A1S4BQC7"/>
<keyword evidence="1" id="KW-0479">Metal-binding</keyword>
<reference evidence="6" key="1">
    <citation type="submission" date="2025-08" db="UniProtKB">
        <authorList>
            <consortium name="RefSeq"/>
        </authorList>
    </citation>
    <scope>IDENTIFICATION</scope>
</reference>
<dbReference type="PaxDb" id="4097-A0A1S4BQC7"/>
<dbReference type="InterPro" id="IPR006564">
    <property type="entry name" value="Znf_PMZ"/>
</dbReference>
<evidence type="ECO:0000256" key="1">
    <source>
        <dbReference type="ARBA" id="ARBA00022723"/>
    </source>
</evidence>
<dbReference type="InterPro" id="IPR007527">
    <property type="entry name" value="Znf_SWIM"/>
</dbReference>
<evidence type="ECO:0000313" key="6">
    <source>
        <dbReference type="RefSeq" id="XP_016491097.1"/>
    </source>
</evidence>
<evidence type="ECO:0000256" key="2">
    <source>
        <dbReference type="ARBA" id="ARBA00022771"/>
    </source>
</evidence>
<evidence type="ECO:0000256" key="3">
    <source>
        <dbReference type="ARBA" id="ARBA00022833"/>
    </source>
</evidence>
<evidence type="ECO:0000256" key="4">
    <source>
        <dbReference type="PROSITE-ProRule" id="PRU00325"/>
    </source>
</evidence>
<sequence length="255" mass="29408">MAKLHIIDEFNQHMAEICNLDGSVKQYLFNIGYDRWSVAHSIVNRSMVMTSNIAESMNSTNKAAMDLHIYNLLDYLMKLVASWSNTNRNGAMATSTTLSTKYEIFFMDKIIASRSMTVIPSNDHLFTVVDDGRRFVVCMRERQYSCRRFQMDVIPCEHALAIVTKYHMDEYQYCSGYCSKDYMLKTYEVLVIYPTPDESQWEIPRDVLGDVVKPPKVRVKSGRPKKMRMKGAGEFQAKRCKITCSLCGQQGHNKK</sequence>
<protein>
    <recommendedName>
        <fullName evidence="5">SWIM-type domain-containing protein</fullName>
    </recommendedName>
</protein>
<keyword evidence="3" id="KW-0862">Zinc</keyword>
<organism evidence="6">
    <name type="scientific">Nicotiana tabacum</name>
    <name type="common">Common tobacco</name>
    <dbReference type="NCBI Taxonomy" id="4097"/>
    <lineage>
        <taxon>Eukaryota</taxon>
        <taxon>Viridiplantae</taxon>
        <taxon>Streptophyta</taxon>
        <taxon>Embryophyta</taxon>
        <taxon>Tracheophyta</taxon>
        <taxon>Spermatophyta</taxon>
        <taxon>Magnoliopsida</taxon>
        <taxon>eudicotyledons</taxon>
        <taxon>Gunneridae</taxon>
        <taxon>Pentapetalae</taxon>
        <taxon>asterids</taxon>
        <taxon>lamiids</taxon>
        <taxon>Solanales</taxon>
        <taxon>Solanaceae</taxon>
        <taxon>Nicotianoideae</taxon>
        <taxon>Nicotianeae</taxon>
        <taxon>Nicotiana</taxon>
    </lineage>
</organism>
<dbReference type="RefSeq" id="XP_016491097.1">
    <property type="nucleotide sequence ID" value="XM_016635611.1"/>
</dbReference>
<dbReference type="OrthoDB" id="1305035at2759"/>
<name>A0A1S4BQC7_TOBAC</name>
<gene>
    <name evidence="6" type="primary">LOC107810783</name>
</gene>
<dbReference type="AlphaFoldDB" id="A0A1S4BQC7"/>
<dbReference type="PANTHER" id="PTHR31973:SF113">
    <property type="entry name" value="PROTEIN FAR1-RELATED SEQUENCE 5-LIKE"/>
    <property type="match status" value="1"/>
</dbReference>
<dbReference type="KEGG" id="nta:107810783"/>
<accession>A0A1S4BQC7</accession>
<dbReference type="Pfam" id="PF04434">
    <property type="entry name" value="SWIM"/>
    <property type="match status" value="1"/>
</dbReference>
<dbReference type="PROSITE" id="PS50966">
    <property type="entry name" value="ZF_SWIM"/>
    <property type="match status" value="1"/>
</dbReference>
<evidence type="ECO:0000259" key="5">
    <source>
        <dbReference type="PROSITE" id="PS50966"/>
    </source>
</evidence>
<dbReference type="PANTHER" id="PTHR31973">
    <property type="entry name" value="POLYPROTEIN, PUTATIVE-RELATED"/>
    <property type="match status" value="1"/>
</dbReference>
<keyword evidence="2 4" id="KW-0863">Zinc-finger</keyword>
<proteinExistence type="predicted"/>
<feature type="domain" description="SWIM-type" evidence="5">
    <location>
        <begin position="135"/>
        <end position="167"/>
    </location>
</feature>
<dbReference type="GO" id="GO:0008270">
    <property type="term" value="F:zinc ion binding"/>
    <property type="evidence" value="ECO:0007669"/>
    <property type="project" value="UniProtKB-KW"/>
</dbReference>
<dbReference type="SMART" id="SM00575">
    <property type="entry name" value="ZnF_PMZ"/>
    <property type="match status" value="1"/>
</dbReference>